<reference evidence="7" key="1">
    <citation type="submission" date="2019-11" db="EMBL/GenBank/DDBJ databases">
        <title>Isolation and characterization of a novel species in the genus Sulfuriferula.</title>
        <authorList>
            <person name="Mochizuki J."/>
            <person name="Kojima H."/>
            <person name="Fukui M."/>
        </authorList>
    </citation>
    <scope>NUCLEOTIDE SEQUENCE [LARGE SCALE GENOMIC DNA]</scope>
    <source>
        <strain evidence="7">SGTM</strain>
    </source>
</reference>
<dbReference type="InterPro" id="IPR036714">
    <property type="entry name" value="SDH_sf"/>
</dbReference>
<dbReference type="Gene3D" id="1.10.150.250">
    <property type="entry name" value="Flavinator of succinate dehydrogenase"/>
    <property type="match status" value="1"/>
</dbReference>
<sequence>MMNDVDITGRLRWRCRRGMLELDLVLAHFLQQHCARLTAQQLAEFDALLDLPDQDLWSLVREKHVTGSEVVALLRASQGGF</sequence>
<evidence type="ECO:0000313" key="6">
    <source>
        <dbReference type="EMBL" id="BBO99652.1"/>
    </source>
</evidence>
<evidence type="ECO:0000256" key="2">
    <source>
        <dbReference type="ARBA" id="ARBA00008571"/>
    </source>
</evidence>
<dbReference type="SUPFAM" id="SSF109910">
    <property type="entry name" value="YgfY-like"/>
    <property type="match status" value="1"/>
</dbReference>
<dbReference type="KEGG" id="sniv:SFSGTM_03610"/>
<dbReference type="PANTHER" id="PTHR39585:SF1">
    <property type="entry name" value="FAD ASSEMBLY FACTOR SDHE"/>
    <property type="match status" value="1"/>
</dbReference>
<proteinExistence type="inferred from homology"/>
<protein>
    <recommendedName>
        <fullName evidence="3">FAD assembly factor SdhE</fullName>
    </recommendedName>
</protein>
<gene>
    <name evidence="6" type="ORF">SFSGTM_03610</name>
</gene>
<name>A0A809S7B6_9PROT</name>
<evidence type="ECO:0000256" key="3">
    <source>
        <dbReference type="ARBA" id="ARBA00019418"/>
    </source>
</evidence>
<organism evidence="6 7">
    <name type="scientific">Sulfuriferula nivalis</name>
    <dbReference type="NCBI Taxonomy" id="2675298"/>
    <lineage>
        <taxon>Bacteria</taxon>
        <taxon>Pseudomonadati</taxon>
        <taxon>Pseudomonadota</taxon>
        <taxon>Betaproteobacteria</taxon>
        <taxon>Nitrosomonadales</taxon>
        <taxon>Sulfuricellaceae</taxon>
        <taxon>Sulfuriferula</taxon>
    </lineage>
</organism>
<dbReference type="InterPro" id="IPR005631">
    <property type="entry name" value="SDH"/>
</dbReference>
<comment type="similarity">
    <text evidence="2">Belongs to the SdhE FAD assembly factor family.</text>
</comment>
<keyword evidence="7" id="KW-1185">Reference proteome</keyword>
<dbReference type="PANTHER" id="PTHR39585">
    <property type="entry name" value="FAD ASSEMBLY FACTOR SDHE"/>
    <property type="match status" value="1"/>
</dbReference>
<dbReference type="EMBL" id="AP021881">
    <property type="protein sequence ID" value="BBO99652.1"/>
    <property type="molecule type" value="Genomic_DNA"/>
</dbReference>
<keyword evidence="4" id="KW-0963">Cytoplasm</keyword>
<dbReference type="GO" id="GO:0005737">
    <property type="term" value="C:cytoplasm"/>
    <property type="evidence" value="ECO:0007669"/>
    <property type="project" value="UniProtKB-SubCell"/>
</dbReference>
<evidence type="ECO:0000256" key="5">
    <source>
        <dbReference type="ARBA" id="ARBA00023186"/>
    </source>
</evidence>
<dbReference type="InterPro" id="IPR050531">
    <property type="entry name" value="SdhE_FAD_assembly_factor"/>
</dbReference>
<evidence type="ECO:0000256" key="1">
    <source>
        <dbReference type="ARBA" id="ARBA00004496"/>
    </source>
</evidence>
<evidence type="ECO:0000313" key="7">
    <source>
        <dbReference type="Proteomes" id="UP000463939"/>
    </source>
</evidence>
<dbReference type="Pfam" id="PF03937">
    <property type="entry name" value="Sdh5"/>
    <property type="match status" value="1"/>
</dbReference>
<keyword evidence="5" id="KW-0143">Chaperone</keyword>
<comment type="subcellular location">
    <subcellularLocation>
        <location evidence="1">Cytoplasm</location>
    </subcellularLocation>
</comment>
<dbReference type="Proteomes" id="UP000463939">
    <property type="component" value="Chromosome"/>
</dbReference>
<accession>A0A809S7B6</accession>
<evidence type="ECO:0000256" key="4">
    <source>
        <dbReference type="ARBA" id="ARBA00022490"/>
    </source>
</evidence>
<dbReference type="AlphaFoldDB" id="A0A809S7B6"/>